<name>A0A0E9NLG8_SAICN</name>
<dbReference type="Proteomes" id="UP000033140">
    <property type="component" value="Unassembled WGS sequence"/>
</dbReference>
<keyword evidence="4 9" id="KW-0489">Methyltransferase</keyword>
<dbReference type="InterPro" id="IPR029063">
    <property type="entry name" value="SAM-dependent_MTases_sf"/>
</dbReference>
<keyword evidence="5 9" id="KW-0808">Transferase</keyword>
<dbReference type="PANTHER" id="PTHR12787">
    <property type="entry name" value="RIBOSOMAL RNA-PROCESSING PROTEIN 8"/>
    <property type="match status" value="1"/>
</dbReference>
<dbReference type="FunFam" id="1.10.10.2150:FF:000001">
    <property type="entry name" value="Ribosomal RNA-processing protein 8"/>
    <property type="match status" value="1"/>
</dbReference>
<evidence type="ECO:0000256" key="4">
    <source>
        <dbReference type="ARBA" id="ARBA00022603"/>
    </source>
</evidence>
<reference evidence="11 12" key="2">
    <citation type="journal article" date="2014" name="J. Gen. Appl. Microbiol.">
        <title>The early diverging ascomycetous budding yeast Saitoella complicata has three histone deacetylases belonging to the Clr6, Hos2, and Rpd3 lineages.</title>
        <authorList>
            <person name="Nishida H."/>
            <person name="Matsumoto T."/>
            <person name="Kondo S."/>
            <person name="Hamamoto M."/>
            <person name="Yoshikawa H."/>
        </authorList>
    </citation>
    <scope>NUCLEOTIDE SEQUENCE [LARGE SCALE GENOMIC DNA]</scope>
    <source>
        <strain evidence="11 12">NRRL Y-17804</strain>
    </source>
</reference>
<evidence type="ECO:0000313" key="11">
    <source>
        <dbReference type="EMBL" id="GAO50643.1"/>
    </source>
</evidence>
<dbReference type="Gene3D" id="3.40.50.150">
    <property type="entry name" value="Vaccinia Virus protein VP39"/>
    <property type="match status" value="1"/>
</dbReference>
<dbReference type="PANTHER" id="PTHR12787:SF0">
    <property type="entry name" value="RIBOSOMAL RNA-PROCESSING PROTEIN 8"/>
    <property type="match status" value="1"/>
</dbReference>
<evidence type="ECO:0000256" key="2">
    <source>
        <dbReference type="ARBA" id="ARBA00006301"/>
    </source>
</evidence>
<feature type="compositionally biased region" description="Basic and acidic residues" evidence="10">
    <location>
        <begin position="229"/>
        <end position="240"/>
    </location>
</feature>
<feature type="compositionally biased region" description="Basic residues" evidence="10">
    <location>
        <begin position="138"/>
        <end position="148"/>
    </location>
</feature>
<dbReference type="GO" id="GO:0016433">
    <property type="term" value="F:rRNA (adenine) methyltransferase activity"/>
    <property type="evidence" value="ECO:0007669"/>
    <property type="project" value="TreeGrafter"/>
</dbReference>
<keyword evidence="3 9" id="KW-0698">rRNA processing</keyword>
<feature type="compositionally biased region" description="Basic and acidic residues" evidence="10">
    <location>
        <begin position="473"/>
        <end position="485"/>
    </location>
</feature>
<dbReference type="CDD" id="cd02440">
    <property type="entry name" value="AdoMet_MTases"/>
    <property type="match status" value="1"/>
</dbReference>
<protein>
    <recommendedName>
        <fullName evidence="8 9">Ribosomal RNA-processing protein 8</fullName>
        <ecNumber evidence="9">2.1.1.-</ecNumber>
    </recommendedName>
</protein>
<proteinExistence type="inferred from homology"/>
<sequence>MTADELLEVSFEGDRAPRPYLPPKFENLAAPNESCVVPRELQLRRSIMFQVPGWSLDNSQIVVGTKAALKKRKREDRPEKSEKPAAEVAEKKVVESETGPVVHPSRASRVKEDEDVQKLFEKATGSAKEVAASEEKPAKKRKRGGKGNKAKEESKEGADKEKTEVKEDKAKPAAPKPVAPSTEADGDKKESKYAKKKRLRREEAAEIEAAGGVPPPKPAKPAKVKHTAPKPEKSKPTSEALARRLEQAAANAPAEPEEEEAVPEIPPALPPMLLRPADKLTTLQQKMQQKLSGARFRWINERLYTTTGAKALELMKDQPEMFTEYHEGFRNQVQSWPENPVDVFIRQLKDRRKANKLPKDGKGVTTVIDLGCGDAKIGQTFTAPAPDAGKDLTIKSYDLRSVNPVVTAADIANLPLANESVDIAIFCLALMGTDFIAFLREARRVLRVGGELWIAEIRSRFADAAVDEPSSSTDKKDKGGKNKDKAGAEANAFVKRLKGMGFKHSLTDGSNKMFVRMEFTKEKEVSKKKEEGGNVLEEARDEEGRLLLKPCVYKKR</sequence>
<keyword evidence="6 9" id="KW-0949">S-adenosyl-L-methionine</keyword>
<feature type="compositionally biased region" description="Basic and acidic residues" evidence="10">
    <location>
        <begin position="109"/>
        <end position="121"/>
    </location>
</feature>
<dbReference type="EC" id="2.1.1.-" evidence="9"/>
<dbReference type="GO" id="GO:0005730">
    <property type="term" value="C:nucleolus"/>
    <property type="evidence" value="ECO:0007669"/>
    <property type="project" value="UniProtKB-SubCell"/>
</dbReference>
<keyword evidence="7 9" id="KW-0539">Nucleus</keyword>
<evidence type="ECO:0000256" key="8">
    <source>
        <dbReference type="ARBA" id="ARBA00076672"/>
    </source>
</evidence>
<evidence type="ECO:0000256" key="7">
    <source>
        <dbReference type="ARBA" id="ARBA00023242"/>
    </source>
</evidence>
<organism evidence="11 12">
    <name type="scientific">Saitoella complicata (strain BCRC 22490 / CBS 7301 / JCM 7358 / NBRC 10748 / NRRL Y-17804)</name>
    <dbReference type="NCBI Taxonomy" id="698492"/>
    <lineage>
        <taxon>Eukaryota</taxon>
        <taxon>Fungi</taxon>
        <taxon>Dikarya</taxon>
        <taxon>Ascomycota</taxon>
        <taxon>Taphrinomycotina</taxon>
        <taxon>Taphrinomycotina incertae sedis</taxon>
        <taxon>Saitoella</taxon>
    </lineage>
</organism>
<dbReference type="SUPFAM" id="SSF53335">
    <property type="entry name" value="S-adenosyl-L-methionine-dependent methyltransferases"/>
    <property type="match status" value="1"/>
</dbReference>
<reference evidence="11 12" key="1">
    <citation type="journal article" date="2011" name="J. Gen. Appl. Microbiol.">
        <title>Draft genome sequencing of the enigmatic yeast Saitoella complicata.</title>
        <authorList>
            <person name="Nishida H."/>
            <person name="Hamamoto M."/>
            <person name="Sugiyama J."/>
        </authorList>
    </citation>
    <scope>NUCLEOTIDE SEQUENCE [LARGE SCALE GENOMIC DNA]</scope>
    <source>
        <strain evidence="11 12">NRRL Y-17804</strain>
    </source>
</reference>
<dbReference type="InterPro" id="IPR007823">
    <property type="entry name" value="RRP8"/>
</dbReference>
<dbReference type="EMBL" id="BACD03000035">
    <property type="protein sequence ID" value="GAO50643.1"/>
    <property type="molecule type" value="Genomic_DNA"/>
</dbReference>
<comment type="similarity">
    <text evidence="2 9">Belongs to the methyltransferase superfamily. RRP8 family.</text>
</comment>
<comment type="subcellular location">
    <subcellularLocation>
        <location evidence="1 9">Nucleus</location>
        <location evidence="1 9">Nucleolus</location>
    </subcellularLocation>
</comment>
<evidence type="ECO:0000256" key="3">
    <source>
        <dbReference type="ARBA" id="ARBA00022552"/>
    </source>
</evidence>
<evidence type="ECO:0000256" key="5">
    <source>
        <dbReference type="ARBA" id="ARBA00022679"/>
    </source>
</evidence>
<dbReference type="InterPro" id="IPR042036">
    <property type="entry name" value="RRP8_N"/>
</dbReference>
<dbReference type="GO" id="GO:0042273">
    <property type="term" value="P:ribosomal large subunit biogenesis"/>
    <property type="evidence" value="ECO:0007669"/>
    <property type="project" value="TreeGrafter"/>
</dbReference>
<keyword evidence="12" id="KW-1185">Reference proteome</keyword>
<comment type="function">
    <text evidence="9">S-adenosyl-L-methionine-dependent methyltransferase that specifically methylates the N(1) position of adenine in helix 25.1 in 25S rRNA. Required both for ribosomal 40S and 60S subunits biogenesis. Required for efficient pre-rRNA cleavage at site A2.</text>
</comment>
<evidence type="ECO:0000256" key="6">
    <source>
        <dbReference type="ARBA" id="ARBA00022691"/>
    </source>
</evidence>
<dbReference type="STRING" id="698492.A0A0E9NLG8"/>
<feature type="compositionally biased region" description="Basic and acidic residues" evidence="10">
    <location>
        <begin position="75"/>
        <end position="95"/>
    </location>
</feature>
<evidence type="ECO:0000256" key="10">
    <source>
        <dbReference type="SAM" id="MobiDB-lite"/>
    </source>
</evidence>
<feature type="region of interest" description="Disordered" evidence="10">
    <location>
        <begin position="1"/>
        <end position="20"/>
    </location>
</feature>
<dbReference type="AlphaFoldDB" id="A0A0E9NLG8"/>
<dbReference type="Gene3D" id="1.10.10.2150">
    <property type="entry name" value="Ribosomal RNA-processing protein 8, N-terminal domain"/>
    <property type="match status" value="1"/>
</dbReference>
<comment type="caution">
    <text evidence="11">The sequence shown here is derived from an EMBL/GenBank/DDBJ whole genome shotgun (WGS) entry which is preliminary data.</text>
</comment>
<evidence type="ECO:0000313" key="12">
    <source>
        <dbReference type="Proteomes" id="UP000033140"/>
    </source>
</evidence>
<feature type="compositionally biased region" description="Basic and acidic residues" evidence="10">
    <location>
        <begin position="149"/>
        <end position="171"/>
    </location>
</feature>
<reference evidence="11 12" key="3">
    <citation type="journal article" date="2015" name="Genome Announc.">
        <title>Draft Genome Sequence of the Archiascomycetous Yeast Saitoella complicata.</title>
        <authorList>
            <person name="Yamauchi K."/>
            <person name="Kondo S."/>
            <person name="Hamamoto M."/>
            <person name="Takahashi Y."/>
            <person name="Ogura Y."/>
            <person name="Hayashi T."/>
            <person name="Nishida H."/>
        </authorList>
    </citation>
    <scope>NUCLEOTIDE SEQUENCE [LARGE SCALE GENOMIC DNA]</scope>
    <source>
        <strain evidence="11 12">NRRL Y-17804</strain>
    </source>
</reference>
<evidence type="ECO:0000256" key="1">
    <source>
        <dbReference type="ARBA" id="ARBA00004604"/>
    </source>
</evidence>
<feature type="region of interest" description="Disordered" evidence="10">
    <location>
        <begin position="466"/>
        <end position="485"/>
    </location>
</feature>
<dbReference type="Pfam" id="PF05148">
    <property type="entry name" value="Methyltransf_8"/>
    <property type="match status" value="1"/>
</dbReference>
<gene>
    <name evidence="11" type="ORF">G7K_4766-t1</name>
</gene>
<accession>A0A0E9NLG8</accession>
<feature type="region of interest" description="Disordered" evidence="10">
    <location>
        <begin position="66"/>
        <end position="240"/>
    </location>
</feature>
<evidence type="ECO:0000256" key="9">
    <source>
        <dbReference type="RuleBase" id="RU365074"/>
    </source>
</evidence>
<dbReference type="OMA" id="WIHMLLE"/>